<evidence type="ECO:0000313" key="3">
    <source>
        <dbReference type="Proteomes" id="UP001336314"/>
    </source>
</evidence>
<sequence>MTAFIAQHHASQQLRQQQLQQQLAENQVDIYVLNTRELIDFWLTVQRQEGKTEAQSAVQFEQLTGLALATAITQFGRDYGAAGNDARVLAVLATDLQRGGRFFSTYRTVTQNGRQYIIFKGNHRARQVIKGTRYLATNTGLVNMAVGKEGLKQSAKSGFLVSVFFSLTLHSLQWVFEDEYRWTNWLAGISTDLVKIAIAGAAGYLVGMVPIVLAKGAVMAILPLGLGIIAALTAGYLLNELDRRLHLTTRLAYYLEQQEVKHLEPVKQRIYDGIYYLISSTVQAKKRQMSRAAMRRIQELTGIRPRIWN</sequence>
<comment type="caution">
    <text evidence="2">The sequence shown here is derived from an EMBL/GenBank/DDBJ whole genome shotgun (WGS) entry which is preliminary data.</text>
</comment>
<evidence type="ECO:0000256" key="1">
    <source>
        <dbReference type="SAM" id="Phobius"/>
    </source>
</evidence>
<reference evidence="2 3" key="1">
    <citation type="submission" date="2023-07" db="EMBL/GenBank/DDBJ databases">
        <title>Alkalimonas sp., MEB108 novel, alkaliphilic bacterium isolated from Lonar Lake, India.</title>
        <authorList>
            <person name="Joshi A."/>
            <person name="Thite S."/>
        </authorList>
    </citation>
    <scope>NUCLEOTIDE SEQUENCE [LARGE SCALE GENOMIC DNA]</scope>
    <source>
        <strain evidence="2 3">MEB108</strain>
    </source>
</reference>
<name>A0ABU7J1N5_9GAMM</name>
<dbReference type="EMBL" id="JAUHLI010000002">
    <property type="protein sequence ID" value="MEE2000257.1"/>
    <property type="molecule type" value="Genomic_DNA"/>
</dbReference>
<gene>
    <name evidence="2" type="ORF">QWY20_02240</name>
</gene>
<proteinExistence type="predicted"/>
<organism evidence="2 3">
    <name type="scientific">Alkalimonas cellulosilytica</name>
    <dbReference type="NCBI Taxonomy" id="3058395"/>
    <lineage>
        <taxon>Bacteria</taxon>
        <taxon>Pseudomonadati</taxon>
        <taxon>Pseudomonadota</taxon>
        <taxon>Gammaproteobacteria</taxon>
        <taxon>Alkalimonas</taxon>
    </lineage>
</organism>
<dbReference type="RefSeq" id="WP_330127406.1">
    <property type="nucleotide sequence ID" value="NZ_JAUHLI010000002.1"/>
</dbReference>
<evidence type="ECO:0000313" key="2">
    <source>
        <dbReference type="EMBL" id="MEE2000257.1"/>
    </source>
</evidence>
<keyword evidence="3" id="KW-1185">Reference proteome</keyword>
<dbReference type="Proteomes" id="UP001336314">
    <property type="component" value="Unassembled WGS sequence"/>
</dbReference>
<protein>
    <submittedName>
        <fullName evidence="2">Uncharacterized protein</fullName>
    </submittedName>
</protein>
<feature type="transmembrane region" description="Helical" evidence="1">
    <location>
        <begin position="220"/>
        <end position="238"/>
    </location>
</feature>
<keyword evidence="1" id="KW-0812">Transmembrane</keyword>
<keyword evidence="1" id="KW-1133">Transmembrane helix</keyword>
<accession>A0ABU7J1N5</accession>
<feature type="transmembrane region" description="Helical" evidence="1">
    <location>
        <begin position="196"/>
        <end position="213"/>
    </location>
</feature>
<keyword evidence="1" id="KW-0472">Membrane</keyword>